<proteinExistence type="predicted"/>
<name>A0A2J7QSC7_9NEOP</name>
<dbReference type="PANTHER" id="PTHR19354">
    <property type="entry name" value="ZIPPER PUTATIVE TUMOR SUPPRESSOR 2 HOMOLOG-LIKE PROTEIN-RELATED"/>
    <property type="match status" value="1"/>
</dbReference>
<dbReference type="EMBL" id="NEVH01011876">
    <property type="protein sequence ID" value="PNF31492.1"/>
    <property type="molecule type" value="Genomic_DNA"/>
</dbReference>
<organism evidence="6 7">
    <name type="scientific">Cryptotermes secundus</name>
    <dbReference type="NCBI Taxonomy" id="105785"/>
    <lineage>
        <taxon>Eukaryota</taxon>
        <taxon>Metazoa</taxon>
        <taxon>Ecdysozoa</taxon>
        <taxon>Arthropoda</taxon>
        <taxon>Hexapoda</taxon>
        <taxon>Insecta</taxon>
        <taxon>Pterygota</taxon>
        <taxon>Neoptera</taxon>
        <taxon>Polyneoptera</taxon>
        <taxon>Dictyoptera</taxon>
        <taxon>Blattodea</taxon>
        <taxon>Blattoidea</taxon>
        <taxon>Termitoidae</taxon>
        <taxon>Kalotermitidae</taxon>
        <taxon>Cryptotermitinae</taxon>
        <taxon>Cryptotermes</taxon>
    </lineage>
</organism>
<dbReference type="Proteomes" id="UP000235965">
    <property type="component" value="Unassembled WGS sequence"/>
</dbReference>
<dbReference type="PANTHER" id="PTHR19354:SF2">
    <property type="entry name" value="LEUCINE-RICH REPEAT-CONTAINING PROTEIN DDB_G0290503"/>
    <property type="match status" value="1"/>
</dbReference>
<dbReference type="InterPro" id="IPR045329">
    <property type="entry name" value="LZTS"/>
</dbReference>
<dbReference type="Pfam" id="PF06818">
    <property type="entry name" value="Fez1"/>
    <property type="match status" value="1"/>
</dbReference>
<dbReference type="AlphaFoldDB" id="A0A2J7QSC7"/>
<keyword evidence="7" id="KW-1185">Reference proteome</keyword>
<feature type="coiled-coil region" evidence="4">
    <location>
        <begin position="288"/>
        <end position="322"/>
    </location>
</feature>
<dbReference type="STRING" id="105785.A0A2J7QSC7"/>
<protein>
    <submittedName>
        <fullName evidence="6">Uncharacterized protein</fullName>
    </submittedName>
</protein>
<keyword evidence="2" id="KW-0963">Cytoplasm</keyword>
<dbReference type="GO" id="GO:0005737">
    <property type="term" value="C:cytoplasm"/>
    <property type="evidence" value="ECO:0007669"/>
    <property type="project" value="UniProtKB-SubCell"/>
</dbReference>
<feature type="coiled-coil region" evidence="4">
    <location>
        <begin position="515"/>
        <end position="546"/>
    </location>
</feature>
<dbReference type="InParanoid" id="A0A2J7QSC7"/>
<feature type="coiled-coil region" evidence="4">
    <location>
        <begin position="358"/>
        <end position="473"/>
    </location>
</feature>
<evidence type="ECO:0000256" key="2">
    <source>
        <dbReference type="ARBA" id="ARBA00022490"/>
    </source>
</evidence>
<dbReference type="OrthoDB" id="10030037at2759"/>
<feature type="compositionally biased region" description="Low complexity" evidence="5">
    <location>
        <begin position="25"/>
        <end position="41"/>
    </location>
</feature>
<feature type="compositionally biased region" description="Low complexity" evidence="5">
    <location>
        <begin position="177"/>
        <end position="188"/>
    </location>
</feature>
<feature type="region of interest" description="Disordered" evidence="5">
    <location>
        <begin position="24"/>
        <end position="59"/>
    </location>
</feature>
<evidence type="ECO:0000313" key="7">
    <source>
        <dbReference type="Proteomes" id="UP000235965"/>
    </source>
</evidence>
<evidence type="ECO:0000256" key="5">
    <source>
        <dbReference type="SAM" id="MobiDB-lite"/>
    </source>
</evidence>
<reference evidence="6 7" key="1">
    <citation type="submission" date="2017-12" db="EMBL/GenBank/DDBJ databases">
        <title>Hemimetabolous genomes reveal molecular basis of termite eusociality.</title>
        <authorList>
            <person name="Harrison M.C."/>
            <person name="Jongepier E."/>
            <person name="Robertson H.M."/>
            <person name="Arning N."/>
            <person name="Bitard-Feildel T."/>
            <person name="Chao H."/>
            <person name="Childers C.P."/>
            <person name="Dinh H."/>
            <person name="Doddapaneni H."/>
            <person name="Dugan S."/>
            <person name="Gowin J."/>
            <person name="Greiner C."/>
            <person name="Han Y."/>
            <person name="Hu H."/>
            <person name="Hughes D.S.T."/>
            <person name="Huylmans A.-K."/>
            <person name="Kemena C."/>
            <person name="Kremer L.P.M."/>
            <person name="Lee S.L."/>
            <person name="Lopez-Ezquerra A."/>
            <person name="Mallet L."/>
            <person name="Monroy-Kuhn J.M."/>
            <person name="Moser A."/>
            <person name="Murali S.C."/>
            <person name="Muzny D.M."/>
            <person name="Otani S."/>
            <person name="Piulachs M.-D."/>
            <person name="Poelchau M."/>
            <person name="Qu J."/>
            <person name="Schaub F."/>
            <person name="Wada-Katsumata A."/>
            <person name="Worley K.C."/>
            <person name="Xie Q."/>
            <person name="Ylla G."/>
            <person name="Poulsen M."/>
            <person name="Gibbs R.A."/>
            <person name="Schal C."/>
            <person name="Richards S."/>
            <person name="Belles X."/>
            <person name="Korb J."/>
            <person name="Bornberg-Bauer E."/>
        </authorList>
    </citation>
    <scope>NUCLEOTIDE SEQUENCE [LARGE SCALE GENOMIC DNA]</scope>
    <source>
        <tissue evidence="6">Whole body</tissue>
    </source>
</reference>
<comment type="caution">
    <text evidence="6">The sequence shown here is derived from an EMBL/GenBank/DDBJ whole genome shotgun (WGS) entry which is preliminary data.</text>
</comment>
<feature type="region of interest" description="Disordered" evidence="5">
    <location>
        <begin position="174"/>
        <end position="195"/>
    </location>
</feature>
<evidence type="ECO:0000256" key="1">
    <source>
        <dbReference type="ARBA" id="ARBA00004496"/>
    </source>
</evidence>
<accession>A0A2J7QSC7</accession>
<dbReference type="FunCoup" id="A0A2J7QSC7">
    <property type="interactions" value="48"/>
</dbReference>
<evidence type="ECO:0000313" key="6">
    <source>
        <dbReference type="EMBL" id="PNF31492.1"/>
    </source>
</evidence>
<evidence type="ECO:0000256" key="4">
    <source>
        <dbReference type="SAM" id="Coils"/>
    </source>
</evidence>
<comment type="subcellular location">
    <subcellularLocation>
        <location evidence="1">Cytoplasm</location>
    </subcellularLocation>
</comment>
<sequence>MARVDSGHETLFSDDSPCELVTTPSACSSSGLGSASSGNNNQHSSEDAEATRLGPPKITPFSGVLGKGKVVIRPIAFKPVAMTPAARFTNNGERYGSTPILARPGSQLTLYGSSSDLRHHRGSNSNYSLDRKLLSSSTSTSSSPPLAMTSLTSLPLVSSRKLVGYDSLENVRKPLTSGSSHNSHGNSSKSLPFRLLPGSDGGSLLHLAPSPSDSGVAELEAALRDRDSELAYLRQTMEHNEQVIFRVHQEKERLWERELRRMKTVHENRLRAGAQKALKLEQMLMMQTYQLQQDKKRLREEAERATLEAGELRQEVDLLRGRLEETEWGLCQKTGELSLLKAQLKDSQGEQITKDHELLQLRGHTRDLKAELERQEAEMDMLRQQLKERDVGIGSLQRLTAELEKSNLADKRRQAESDAEVLRLKSEISRLTDQLLEESSTNKQKLEANELEVGKLRSNMLQLEKDLKVAQEVVQCSHEICNSKTQPGNKMHEVNVEFSESREANKTDGRVTNGDICLSKEVDRLREELSQERNEFEQERVIWAQEKEKVLRYQRQLQLNYVQMFRRTRTLEAEVESLTLELELETKTGRTTTGTKQLPAIDMAHTIEL</sequence>
<evidence type="ECO:0000256" key="3">
    <source>
        <dbReference type="ARBA" id="ARBA00023054"/>
    </source>
</evidence>
<gene>
    <name evidence="6" type="ORF">B7P43_G00770</name>
</gene>
<keyword evidence="3 4" id="KW-0175">Coiled coil</keyword>